<dbReference type="Gene3D" id="1.10.150.130">
    <property type="match status" value="1"/>
</dbReference>
<keyword evidence="10" id="KW-1185">Reference proteome</keyword>
<comment type="similarity">
    <text evidence="2">Belongs to the 'phage' integrase family.</text>
</comment>
<protein>
    <submittedName>
        <fullName evidence="9">Integrase/recombinase XerC</fullName>
    </submittedName>
</protein>
<evidence type="ECO:0000256" key="2">
    <source>
        <dbReference type="ARBA" id="ARBA00008857"/>
    </source>
</evidence>
<dbReference type="PANTHER" id="PTHR30349">
    <property type="entry name" value="PHAGE INTEGRASE-RELATED"/>
    <property type="match status" value="1"/>
</dbReference>
<dbReference type="PROSITE" id="PS51900">
    <property type="entry name" value="CB"/>
    <property type="match status" value="1"/>
</dbReference>
<evidence type="ECO:0000256" key="4">
    <source>
        <dbReference type="ARBA" id="ARBA00023125"/>
    </source>
</evidence>
<dbReference type="RefSeq" id="WP_072775093.1">
    <property type="nucleotide sequence ID" value="NZ_FRDN01000021.1"/>
</dbReference>
<dbReference type="PROSITE" id="PS51898">
    <property type="entry name" value="TYR_RECOMBINASE"/>
    <property type="match status" value="1"/>
</dbReference>
<keyword evidence="5" id="KW-0233">DNA recombination</keyword>
<dbReference type="InterPro" id="IPR013762">
    <property type="entry name" value="Integrase-like_cat_sf"/>
</dbReference>
<organism evidence="9 10">
    <name type="scientific">Desulfitobacterium chlororespirans DSM 11544</name>
    <dbReference type="NCBI Taxonomy" id="1121395"/>
    <lineage>
        <taxon>Bacteria</taxon>
        <taxon>Bacillati</taxon>
        <taxon>Bacillota</taxon>
        <taxon>Clostridia</taxon>
        <taxon>Eubacteriales</taxon>
        <taxon>Desulfitobacteriaceae</taxon>
        <taxon>Desulfitobacterium</taxon>
    </lineage>
</organism>
<dbReference type="Pfam" id="PF00589">
    <property type="entry name" value="Phage_integrase"/>
    <property type="match status" value="1"/>
</dbReference>
<dbReference type="SUPFAM" id="SSF56349">
    <property type="entry name" value="DNA breaking-rejoining enzymes"/>
    <property type="match status" value="1"/>
</dbReference>
<comment type="function">
    <text evidence="1">Site-specific tyrosine recombinase, which acts by catalyzing the cutting and rejoining of the recombining DNA molecules.</text>
</comment>
<feature type="domain" description="Tyr recombinase" evidence="7">
    <location>
        <begin position="113"/>
        <end position="306"/>
    </location>
</feature>
<dbReference type="AlphaFoldDB" id="A0A1M7UYA3"/>
<sequence length="329" mass="37977">MQKYLESYIYHISIERNLSKGTIGNYKKEIEAFMEFFKSKWPEQDIVYLCEHEEVIKKYLYKLVEVNKNKARTVNRKTTILRGFFNHLIISKEFPEIKSTPMLNIKGQKVEKTIPIFLSAEQCEQFLYGIKFFSRYATRDYAIFQVFLSTGARLTEIAKLELNQVNLHAGIIKLYGKGRKERLVALTESAAEALKLYLSCGDNKDPAKKGRVPKLGTNIVFLNKYGKPFDETGKGMYMLLIDLAKRSGIYKKGLSPHKLRHTFATLLLSNGCNIVELQKLLGHTSLNSTEIYTHILDEDMLNRVRSTHPLNKKYINDDFVSKIKNGKNK</sequence>
<dbReference type="InterPro" id="IPR050090">
    <property type="entry name" value="Tyrosine_recombinase_XerCD"/>
</dbReference>
<evidence type="ECO:0000256" key="3">
    <source>
        <dbReference type="ARBA" id="ARBA00022908"/>
    </source>
</evidence>
<feature type="domain" description="Core-binding (CB)" evidence="8">
    <location>
        <begin position="1"/>
        <end position="89"/>
    </location>
</feature>
<dbReference type="InterPro" id="IPR004107">
    <property type="entry name" value="Integrase_SAM-like_N"/>
</dbReference>
<dbReference type="STRING" id="1121395.SAMN02745215_05017"/>
<reference evidence="10" key="1">
    <citation type="submission" date="2016-12" db="EMBL/GenBank/DDBJ databases">
        <authorList>
            <person name="Varghese N."/>
            <person name="Submissions S."/>
        </authorList>
    </citation>
    <scope>NUCLEOTIDE SEQUENCE [LARGE SCALE GENOMIC DNA]</scope>
    <source>
        <strain evidence="10">DSM 11544</strain>
    </source>
</reference>
<dbReference type="GO" id="GO:0006310">
    <property type="term" value="P:DNA recombination"/>
    <property type="evidence" value="ECO:0007669"/>
    <property type="project" value="UniProtKB-KW"/>
</dbReference>
<dbReference type="Pfam" id="PF02899">
    <property type="entry name" value="Phage_int_SAM_1"/>
    <property type="match status" value="1"/>
</dbReference>
<dbReference type="Gene3D" id="1.10.443.10">
    <property type="entry name" value="Intergrase catalytic core"/>
    <property type="match status" value="1"/>
</dbReference>
<evidence type="ECO:0000256" key="5">
    <source>
        <dbReference type="ARBA" id="ARBA00023172"/>
    </source>
</evidence>
<evidence type="ECO:0000259" key="7">
    <source>
        <dbReference type="PROSITE" id="PS51898"/>
    </source>
</evidence>
<evidence type="ECO:0000259" key="8">
    <source>
        <dbReference type="PROSITE" id="PS51900"/>
    </source>
</evidence>
<evidence type="ECO:0000256" key="6">
    <source>
        <dbReference type="PROSITE-ProRule" id="PRU01248"/>
    </source>
</evidence>
<dbReference type="InterPro" id="IPR044068">
    <property type="entry name" value="CB"/>
</dbReference>
<dbReference type="InterPro" id="IPR002104">
    <property type="entry name" value="Integrase_catalytic"/>
</dbReference>
<gene>
    <name evidence="9" type="ORF">SAMN02745215_05017</name>
</gene>
<evidence type="ECO:0000313" key="9">
    <source>
        <dbReference type="EMBL" id="SHN87900.1"/>
    </source>
</evidence>
<dbReference type="GO" id="GO:0015074">
    <property type="term" value="P:DNA integration"/>
    <property type="evidence" value="ECO:0007669"/>
    <property type="project" value="UniProtKB-KW"/>
</dbReference>
<dbReference type="Proteomes" id="UP000184010">
    <property type="component" value="Unassembled WGS sequence"/>
</dbReference>
<keyword evidence="3" id="KW-0229">DNA integration</keyword>
<dbReference type="InterPro" id="IPR011010">
    <property type="entry name" value="DNA_brk_join_enz"/>
</dbReference>
<evidence type="ECO:0000256" key="1">
    <source>
        <dbReference type="ARBA" id="ARBA00003283"/>
    </source>
</evidence>
<accession>A0A1M7UYA3</accession>
<proteinExistence type="inferred from homology"/>
<evidence type="ECO:0000313" key="10">
    <source>
        <dbReference type="Proteomes" id="UP000184010"/>
    </source>
</evidence>
<dbReference type="EMBL" id="FRDN01000021">
    <property type="protein sequence ID" value="SHN87900.1"/>
    <property type="molecule type" value="Genomic_DNA"/>
</dbReference>
<dbReference type="InterPro" id="IPR010998">
    <property type="entry name" value="Integrase_recombinase_N"/>
</dbReference>
<dbReference type="PANTHER" id="PTHR30349:SF81">
    <property type="entry name" value="TYROSINE RECOMBINASE XERC"/>
    <property type="match status" value="1"/>
</dbReference>
<keyword evidence="4 6" id="KW-0238">DNA-binding</keyword>
<dbReference type="GO" id="GO:0003677">
    <property type="term" value="F:DNA binding"/>
    <property type="evidence" value="ECO:0007669"/>
    <property type="project" value="UniProtKB-UniRule"/>
</dbReference>
<name>A0A1M7UYA3_9FIRM</name>